<keyword evidence="4" id="KW-0067">ATP-binding</keyword>
<organism evidence="9">
    <name type="scientific">candidate division WOR-3 bacterium</name>
    <dbReference type="NCBI Taxonomy" id="2052148"/>
    <lineage>
        <taxon>Bacteria</taxon>
        <taxon>Bacteria division WOR-3</taxon>
    </lineage>
</organism>
<dbReference type="EMBL" id="DQWE01000093">
    <property type="protein sequence ID" value="HDI82564.1"/>
    <property type="molecule type" value="Genomic_DNA"/>
</dbReference>
<keyword evidence="5" id="KW-0238">DNA-binding</keyword>
<dbReference type="Gene3D" id="3.40.1170.10">
    <property type="entry name" value="DNA repair protein MutS, domain I"/>
    <property type="match status" value="1"/>
</dbReference>
<gene>
    <name evidence="9" type="ORF">ENF18_02080</name>
</gene>
<protein>
    <submittedName>
        <fullName evidence="9">DNA mismatch repair protein MutS</fullName>
    </submittedName>
</protein>
<feature type="domain" description="DNA mismatch repair protein MutS connector" evidence="8">
    <location>
        <begin position="126"/>
        <end position="172"/>
    </location>
</feature>
<dbReference type="FunFam" id="3.40.1170.10:FF:000001">
    <property type="entry name" value="DNA mismatch repair protein MutS"/>
    <property type="match status" value="1"/>
</dbReference>
<dbReference type="Pfam" id="PF01624">
    <property type="entry name" value="MutS_I"/>
    <property type="match status" value="1"/>
</dbReference>
<feature type="domain" description="DNA mismatch repair protein MutS-like N-terminal" evidence="7">
    <location>
        <begin position="5"/>
        <end position="114"/>
    </location>
</feature>
<dbReference type="SUPFAM" id="SSF53150">
    <property type="entry name" value="DNA repair protein MutS, domain II"/>
    <property type="match status" value="1"/>
</dbReference>
<evidence type="ECO:0000256" key="4">
    <source>
        <dbReference type="ARBA" id="ARBA00022840"/>
    </source>
</evidence>
<dbReference type="GO" id="GO:0006298">
    <property type="term" value="P:mismatch repair"/>
    <property type="evidence" value="ECO:0007669"/>
    <property type="project" value="InterPro"/>
</dbReference>
<dbReference type="Gene3D" id="3.30.420.110">
    <property type="entry name" value="MutS, connector domain"/>
    <property type="match status" value="1"/>
</dbReference>
<evidence type="ECO:0000256" key="1">
    <source>
        <dbReference type="ARBA" id="ARBA00006271"/>
    </source>
</evidence>
<dbReference type="InterPro" id="IPR007695">
    <property type="entry name" value="DNA_mismatch_repair_MutS-lik_N"/>
</dbReference>
<evidence type="ECO:0000259" key="8">
    <source>
        <dbReference type="Pfam" id="PF05188"/>
    </source>
</evidence>
<keyword evidence="6" id="KW-0234">DNA repair</keyword>
<accession>A0A7C0ZK96</accession>
<proteinExistence type="inferred from homology"/>
<keyword evidence="2" id="KW-0547">Nucleotide-binding</keyword>
<feature type="non-terminal residue" evidence="9">
    <location>
        <position position="174"/>
    </location>
</feature>
<evidence type="ECO:0000313" key="9">
    <source>
        <dbReference type="EMBL" id="HDI82564.1"/>
    </source>
</evidence>
<dbReference type="InterPro" id="IPR016151">
    <property type="entry name" value="DNA_mismatch_repair_MutS_N"/>
</dbReference>
<evidence type="ECO:0000256" key="2">
    <source>
        <dbReference type="ARBA" id="ARBA00022741"/>
    </source>
</evidence>
<dbReference type="GO" id="GO:0030983">
    <property type="term" value="F:mismatched DNA binding"/>
    <property type="evidence" value="ECO:0007669"/>
    <property type="project" value="InterPro"/>
</dbReference>
<evidence type="ECO:0000259" key="7">
    <source>
        <dbReference type="Pfam" id="PF01624"/>
    </source>
</evidence>
<dbReference type="AlphaFoldDB" id="A0A7C0ZK96"/>
<comment type="similarity">
    <text evidence="1">Belongs to the DNA mismatch repair MutS family.</text>
</comment>
<dbReference type="Proteomes" id="UP000885847">
    <property type="component" value="Unassembled WGS sequence"/>
</dbReference>
<name>A0A7C0ZK96_UNCW3</name>
<dbReference type="InterPro" id="IPR007860">
    <property type="entry name" value="DNA_mmatch_repair_MutS_con_dom"/>
</dbReference>
<dbReference type="Pfam" id="PF05188">
    <property type="entry name" value="MutS_II"/>
    <property type="match status" value="1"/>
</dbReference>
<evidence type="ECO:0000256" key="6">
    <source>
        <dbReference type="ARBA" id="ARBA00023204"/>
    </source>
</evidence>
<dbReference type="SUPFAM" id="SSF55271">
    <property type="entry name" value="DNA repair protein MutS, domain I"/>
    <property type="match status" value="1"/>
</dbReference>
<keyword evidence="3" id="KW-0227">DNA damage</keyword>
<reference evidence="9" key="1">
    <citation type="journal article" date="2020" name="mSystems">
        <title>Genome- and Community-Level Interaction Insights into Carbon Utilization and Element Cycling Functions of Hydrothermarchaeota in Hydrothermal Sediment.</title>
        <authorList>
            <person name="Zhou Z."/>
            <person name="Liu Y."/>
            <person name="Xu W."/>
            <person name="Pan J."/>
            <person name="Luo Z.H."/>
            <person name="Li M."/>
        </authorList>
    </citation>
    <scope>NUCLEOTIDE SEQUENCE [LARGE SCALE GENOMIC DNA]</scope>
    <source>
        <strain evidence="9">HyVt-102</strain>
    </source>
</reference>
<evidence type="ECO:0000256" key="5">
    <source>
        <dbReference type="ARBA" id="ARBA00023125"/>
    </source>
</evidence>
<dbReference type="InterPro" id="IPR036678">
    <property type="entry name" value="MutS_con_dom_sf"/>
</dbReference>
<dbReference type="GO" id="GO:0005524">
    <property type="term" value="F:ATP binding"/>
    <property type="evidence" value="ECO:0007669"/>
    <property type="project" value="UniProtKB-KW"/>
</dbReference>
<evidence type="ECO:0000256" key="3">
    <source>
        <dbReference type="ARBA" id="ARBA00022763"/>
    </source>
</evidence>
<comment type="caution">
    <text evidence="9">The sequence shown here is derived from an EMBL/GenBank/DDBJ whole genome shotgun (WGS) entry which is preliminary data.</text>
</comment>
<sequence length="174" mass="19452">MPALTPLLKQYREIKSKFRDAILLFRVGDFYETFYEDAKITSKVLNITLTSRPHGKNNRIPLAGVPVKAADGYIAKLVRAGYRVAVCEQLEEPQKGKAIVKRDVVEVITPGTVLRPSLLEGKRNIFIMSVLRDGESWTVAFSDVSTGEFQAGFTDNLKSMISRLEPSEILITYG</sequence>